<organism evidence="1 2">
    <name type="scientific">Cellulomonas gelida</name>
    <dbReference type="NCBI Taxonomy" id="1712"/>
    <lineage>
        <taxon>Bacteria</taxon>
        <taxon>Bacillati</taxon>
        <taxon>Actinomycetota</taxon>
        <taxon>Actinomycetes</taxon>
        <taxon>Micrococcales</taxon>
        <taxon>Cellulomonadaceae</taxon>
        <taxon>Cellulomonas</taxon>
    </lineage>
</organism>
<keyword evidence="2" id="KW-1185">Reference proteome</keyword>
<dbReference type="Proteomes" id="UP000320461">
    <property type="component" value="Unassembled WGS sequence"/>
</dbReference>
<dbReference type="AlphaFoldDB" id="A0A4Y3KQS1"/>
<comment type="caution">
    <text evidence="1">The sequence shown here is derived from an EMBL/GenBank/DDBJ whole genome shotgun (WGS) entry which is preliminary data.</text>
</comment>
<evidence type="ECO:0008006" key="3">
    <source>
        <dbReference type="Google" id="ProtNLM"/>
    </source>
</evidence>
<proteinExistence type="predicted"/>
<dbReference type="EMBL" id="BJLQ01000029">
    <property type="protein sequence ID" value="GEA85238.1"/>
    <property type="molecule type" value="Genomic_DNA"/>
</dbReference>
<evidence type="ECO:0000313" key="1">
    <source>
        <dbReference type="EMBL" id="GEA85238.1"/>
    </source>
</evidence>
<name>A0A4Y3KQS1_9CELL</name>
<sequence>MLAHDGPTTGGGRPALRGHAVATVSARAAGRAGVRLRRGTRARPLDGRGIAISAGAHAVIVDDAGAQALWTTIEPVLRAGVEPDRLLATVPDGGREVVSGILAQLDAHHLLREVEPAADEVAAFAHLETVTRRPAAAARLVASTTLRVTGDGPVAHAVGAHLAAAGYARVLGQPTTSNPAAAHAPNVLARVERLGAGDAWHGVAFALGDSRTLVVGPGNRDADACLEVAALARLARLGAPEEPAAPESLPAALVGAQLALAVLASTARACDGTAPGRWPEYLVTSDGLVSEPRTHVALPRLVHEGRALDVDAWTSGAAHDEHGDAAALRRLEPVWDPVLGLVGEPMSLDLPQLPVGLAALVDDDGRTLGGVGTTTAAARLDAALDALRLPADGPVGHLAGSLGLGVSASAARVDAVARLVERSDLGWRPVWRDLASMRPDVRRLHVALTRHLARPVTVSLHASEVGLHRVDVRDLDGDLLGRAVAADESAATHGALLRAVGLTQWQESGAGLVPAEPAIDVLDTRSPDVRRQVDRWARAAVATGALHLVEPERAGDWATVGVHAVVASWT</sequence>
<reference evidence="1 2" key="1">
    <citation type="submission" date="2019-06" db="EMBL/GenBank/DDBJ databases">
        <title>Whole genome shotgun sequence of Cellulomonas gelida NBRC 3748.</title>
        <authorList>
            <person name="Hosoyama A."/>
            <person name="Uohara A."/>
            <person name="Ohji S."/>
            <person name="Ichikawa N."/>
        </authorList>
    </citation>
    <scope>NUCLEOTIDE SEQUENCE [LARGE SCALE GENOMIC DNA]</scope>
    <source>
        <strain evidence="1 2">NBRC 3748</strain>
    </source>
</reference>
<gene>
    <name evidence="1" type="ORF">CGE01nite_24890</name>
</gene>
<evidence type="ECO:0000313" key="2">
    <source>
        <dbReference type="Proteomes" id="UP000320461"/>
    </source>
</evidence>
<protein>
    <recommendedName>
        <fullName evidence="3">YcaO domain-containing protein</fullName>
    </recommendedName>
</protein>
<accession>A0A4Y3KQS1</accession>